<evidence type="ECO:0000256" key="1">
    <source>
        <dbReference type="ARBA" id="ARBA00004123"/>
    </source>
</evidence>
<feature type="region of interest" description="Disordered" evidence="7">
    <location>
        <begin position="197"/>
        <end position="217"/>
    </location>
</feature>
<sequence>MCQASKKLRATLINISSLIHIDSANLHQLQDQLQLVGSSSSSSSLDNNSHPSCYEASSVHQWSPGGISLNCVSLSHNFNNEMLNTRDENNNNNNSTSECMSLSNIHNHSLIQQQDFPLQWTHNESSSHHHEGLHKIKEELSSATTSDHQQGMPRFTDMLNSPVITNYLKINEHKDYTEKLLLNTISSGFPINGDYSNSLPSSSSSSSPSSQSHRGSFSQIYPSVNISSLSESQRISNIPRPFDMNMQVLDGRLFEGNVLVPPLNSQEIRGNFTPFGLPFHHHLQQTLHHPSSSPSHQMEIYSNEPQASEGKRHNFVMAPKAGETASKKPRVESRSSCPPFKVRKEKLGDRIAALQQLVSPFGKTDTASVLMEAIGYIKFLQSQIETLSVPYMRASRNRPGKASQLGSIPQEGDEEETRDLRSRGLCLVPLSCMTYVTGDGGDGGGGVGSGFWPTPPGFGGGT</sequence>
<reference evidence="9 10" key="1">
    <citation type="journal article" date="2014" name="Science">
        <title>Plant genetics. Early allopolyploid evolution in the post-Neolithic Brassica napus oilseed genome.</title>
        <authorList>
            <person name="Chalhoub B."/>
            <person name="Denoeud F."/>
            <person name="Liu S."/>
            <person name="Parkin I.A."/>
            <person name="Tang H."/>
            <person name="Wang X."/>
            <person name="Chiquet J."/>
            <person name="Belcram H."/>
            <person name="Tong C."/>
            <person name="Samans B."/>
            <person name="Correa M."/>
            <person name="Da Silva C."/>
            <person name="Just J."/>
            <person name="Falentin C."/>
            <person name="Koh C.S."/>
            <person name="Le Clainche I."/>
            <person name="Bernard M."/>
            <person name="Bento P."/>
            <person name="Noel B."/>
            <person name="Labadie K."/>
            <person name="Alberti A."/>
            <person name="Charles M."/>
            <person name="Arnaud D."/>
            <person name="Guo H."/>
            <person name="Daviaud C."/>
            <person name="Alamery S."/>
            <person name="Jabbari K."/>
            <person name="Zhao M."/>
            <person name="Edger P.P."/>
            <person name="Chelaifa H."/>
            <person name="Tack D."/>
            <person name="Lassalle G."/>
            <person name="Mestiri I."/>
            <person name="Schnel N."/>
            <person name="Le Paslier M.C."/>
            <person name="Fan G."/>
            <person name="Renault V."/>
            <person name="Bayer P.E."/>
            <person name="Golicz A.A."/>
            <person name="Manoli S."/>
            <person name="Lee T.H."/>
            <person name="Thi V.H."/>
            <person name="Chalabi S."/>
            <person name="Hu Q."/>
            <person name="Fan C."/>
            <person name="Tollenaere R."/>
            <person name="Lu Y."/>
            <person name="Battail C."/>
            <person name="Shen J."/>
            <person name="Sidebottom C.H."/>
            <person name="Wang X."/>
            <person name="Canaguier A."/>
            <person name="Chauveau A."/>
            <person name="Berard A."/>
            <person name="Deniot G."/>
            <person name="Guan M."/>
            <person name="Liu Z."/>
            <person name="Sun F."/>
            <person name="Lim Y.P."/>
            <person name="Lyons E."/>
            <person name="Town C.D."/>
            <person name="Bancroft I."/>
            <person name="Wang X."/>
            <person name="Meng J."/>
            <person name="Ma J."/>
            <person name="Pires J.C."/>
            <person name="King G.J."/>
            <person name="Brunel D."/>
            <person name="Delourme R."/>
            <person name="Renard M."/>
            <person name="Aury J.M."/>
            <person name="Adams K.L."/>
            <person name="Batley J."/>
            <person name="Snowdon R.J."/>
            <person name="Tost J."/>
            <person name="Edwards D."/>
            <person name="Zhou Y."/>
            <person name="Hua W."/>
            <person name="Sharpe A.G."/>
            <person name="Paterson A.H."/>
            <person name="Guan C."/>
            <person name="Wincker P."/>
        </authorList>
    </citation>
    <scope>NUCLEOTIDE SEQUENCE [LARGE SCALE GENOMIC DNA]</scope>
    <source>
        <strain evidence="10">cv. Darmor-bzh</strain>
    </source>
</reference>
<keyword evidence="4" id="KW-0238">DNA-binding</keyword>
<dbReference type="InterPro" id="IPR036638">
    <property type="entry name" value="HLH_DNA-bd_sf"/>
</dbReference>
<comment type="subcellular location">
    <subcellularLocation>
        <location evidence="1">Nucleus</location>
    </subcellularLocation>
</comment>
<dbReference type="InterPro" id="IPR045239">
    <property type="entry name" value="bHLH95_bHLH"/>
</dbReference>
<dbReference type="Gene3D" id="4.10.280.10">
    <property type="entry name" value="Helix-loop-helix DNA-binding domain"/>
    <property type="match status" value="1"/>
</dbReference>
<dbReference type="GO" id="GO:0005634">
    <property type="term" value="C:nucleus"/>
    <property type="evidence" value="ECO:0000318"/>
    <property type="project" value="GO_Central"/>
</dbReference>
<dbReference type="STRING" id="3708.A0A078FFN5"/>
<dbReference type="InterPro" id="IPR011598">
    <property type="entry name" value="bHLH_dom"/>
</dbReference>
<keyword evidence="5" id="KW-0804">Transcription</keyword>
<evidence type="ECO:0000256" key="4">
    <source>
        <dbReference type="ARBA" id="ARBA00023125"/>
    </source>
</evidence>
<dbReference type="OMA" id="FPINGDY"/>
<dbReference type="Gramene" id="CDY11774">
    <property type="protein sequence ID" value="CDY11774"/>
    <property type="gene ID" value="GSBRNA2T00050007001"/>
</dbReference>
<evidence type="ECO:0000256" key="6">
    <source>
        <dbReference type="ARBA" id="ARBA00023242"/>
    </source>
</evidence>
<keyword evidence="10" id="KW-1185">Reference proteome</keyword>
<dbReference type="PROSITE" id="PS50888">
    <property type="entry name" value="BHLH"/>
    <property type="match status" value="1"/>
</dbReference>
<evidence type="ECO:0000313" key="9">
    <source>
        <dbReference type="EMBL" id="CDY11774.1"/>
    </source>
</evidence>
<evidence type="ECO:0000313" key="10">
    <source>
        <dbReference type="Proteomes" id="UP000028999"/>
    </source>
</evidence>
<dbReference type="CDD" id="cd11393">
    <property type="entry name" value="bHLH_AtbHLH_like"/>
    <property type="match status" value="1"/>
</dbReference>
<evidence type="ECO:0000259" key="8">
    <source>
        <dbReference type="PROSITE" id="PS50888"/>
    </source>
</evidence>
<comment type="subunit">
    <text evidence="2">Homodimer.</text>
</comment>
<feature type="region of interest" description="Disordered" evidence="7">
    <location>
        <begin position="395"/>
        <end position="420"/>
    </location>
</feature>
<dbReference type="GO" id="GO:0046983">
    <property type="term" value="F:protein dimerization activity"/>
    <property type="evidence" value="ECO:0007669"/>
    <property type="project" value="InterPro"/>
</dbReference>
<evidence type="ECO:0000256" key="7">
    <source>
        <dbReference type="SAM" id="MobiDB-lite"/>
    </source>
</evidence>
<dbReference type="GO" id="GO:0000978">
    <property type="term" value="F:RNA polymerase II cis-regulatory region sequence-specific DNA binding"/>
    <property type="evidence" value="ECO:0000318"/>
    <property type="project" value="GO_Central"/>
</dbReference>
<evidence type="ECO:0000256" key="2">
    <source>
        <dbReference type="ARBA" id="ARBA00011738"/>
    </source>
</evidence>
<name>A0A078FFN5_BRANA</name>
<dbReference type="FunFam" id="4.10.280.10:FF:000032">
    <property type="entry name" value="Transcription factor bHLH123 family"/>
    <property type="match status" value="1"/>
</dbReference>
<dbReference type="Proteomes" id="UP000028999">
    <property type="component" value="Unassembled WGS sequence"/>
</dbReference>
<protein>
    <submittedName>
        <fullName evidence="9">BnaC03g58040D protein</fullName>
    </submittedName>
</protein>
<feature type="compositionally biased region" description="Polar residues" evidence="7">
    <location>
        <begin position="285"/>
        <end position="296"/>
    </location>
</feature>
<evidence type="ECO:0000256" key="3">
    <source>
        <dbReference type="ARBA" id="ARBA00023015"/>
    </source>
</evidence>
<evidence type="ECO:0000256" key="5">
    <source>
        <dbReference type="ARBA" id="ARBA00023163"/>
    </source>
</evidence>
<dbReference type="GO" id="GO:0006357">
    <property type="term" value="P:regulation of transcription by RNA polymerase II"/>
    <property type="evidence" value="ECO:0000318"/>
    <property type="project" value="GO_Central"/>
</dbReference>
<dbReference type="EMBL" id="LK032014">
    <property type="protein sequence ID" value="CDY11774.1"/>
    <property type="molecule type" value="Genomic_DNA"/>
</dbReference>
<proteinExistence type="predicted"/>
<dbReference type="PANTHER" id="PTHR16223">
    <property type="entry name" value="TRANSCRIPTION FACTOR BHLH83-RELATED"/>
    <property type="match status" value="1"/>
</dbReference>
<feature type="domain" description="BHLH" evidence="8">
    <location>
        <begin position="331"/>
        <end position="380"/>
    </location>
</feature>
<keyword evidence="6" id="KW-0539">Nucleus</keyword>
<dbReference type="SUPFAM" id="SSF47459">
    <property type="entry name" value="HLH, helix-loop-helix DNA-binding domain"/>
    <property type="match status" value="1"/>
</dbReference>
<dbReference type="GO" id="GO:0000981">
    <property type="term" value="F:DNA-binding transcription factor activity, RNA polymerase II-specific"/>
    <property type="evidence" value="ECO:0000318"/>
    <property type="project" value="GO_Central"/>
</dbReference>
<dbReference type="PaxDb" id="3708-A0A078FFN5"/>
<keyword evidence="3" id="KW-0805">Transcription regulation</keyword>
<dbReference type="PANTHER" id="PTHR16223:SF56">
    <property type="entry name" value="TRANSCRIPTION FACTOR BHLH110"/>
    <property type="match status" value="1"/>
</dbReference>
<feature type="region of interest" description="Disordered" evidence="7">
    <location>
        <begin position="285"/>
        <end position="309"/>
    </location>
</feature>
<dbReference type="AlphaFoldDB" id="A0A078FFN5"/>
<organism evidence="9 10">
    <name type="scientific">Brassica napus</name>
    <name type="common">Rape</name>
    <dbReference type="NCBI Taxonomy" id="3708"/>
    <lineage>
        <taxon>Eukaryota</taxon>
        <taxon>Viridiplantae</taxon>
        <taxon>Streptophyta</taxon>
        <taxon>Embryophyta</taxon>
        <taxon>Tracheophyta</taxon>
        <taxon>Spermatophyta</taxon>
        <taxon>Magnoliopsida</taxon>
        <taxon>eudicotyledons</taxon>
        <taxon>Gunneridae</taxon>
        <taxon>Pentapetalae</taxon>
        <taxon>rosids</taxon>
        <taxon>malvids</taxon>
        <taxon>Brassicales</taxon>
        <taxon>Brassicaceae</taxon>
        <taxon>Brassiceae</taxon>
        <taxon>Brassica</taxon>
    </lineage>
</organism>
<dbReference type="InterPro" id="IPR045843">
    <property type="entry name" value="IND-like"/>
</dbReference>
<gene>
    <name evidence="9" type="primary">BnaC03g58040D</name>
    <name evidence="9" type="ORF">GSBRNA2T00050007001</name>
</gene>
<accession>A0A078FFN5</accession>